<dbReference type="AlphaFoldDB" id="A0A8J1U7W7"/>
<dbReference type="PANTHER" id="PTHR42814:SF3">
    <property type="entry name" value="BETA-N-ACETYLHEXOSAMINIDASE"/>
    <property type="match status" value="1"/>
</dbReference>
<dbReference type="InterPro" id="IPR045851">
    <property type="entry name" value="AMP-bd_C_sf"/>
</dbReference>
<dbReference type="PROSITE" id="PS00455">
    <property type="entry name" value="AMP_BINDING"/>
    <property type="match status" value="1"/>
</dbReference>
<dbReference type="EMBL" id="CAIIXF020000008">
    <property type="protein sequence ID" value="CAH1790962.1"/>
    <property type="molecule type" value="Genomic_DNA"/>
</dbReference>
<dbReference type="InterPro" id="IPR000873">
    <property type="entry name" value="AMP-dep_synth/lig_dom"/>
</dbReference>
<dbReference type="Gene3D" id="3.40.50.12780">
    <property type="entry name" value="N-terminal domain of ligase-like"/>
    <property type="match status" value="1"/>
</dbReference>
<gene>
    <name evidence="1" type="ORF">OFUS_LOCUS16112</name>
</gene>
<evidence type="ECO:0000313" key="1">
    <source>
        <dbReference type="EMBL" id="CAH1790962.1"/>
    </source>
</evidence>
<protein>
    <submittedName>
        <fullName evidence="1">Uncharacterized protein</fullName>
    </submittedName>
</protein>
<name>A0A8J1U7W7_OWEFU</name>
<dbReference type="OrthoDB" id="5953112at2759"/>
<dbReference type="Pfam" id="PF13193">
    <property type="entry name" value="AMP-binding_C"/>
    <property type="match status" value="1"/>
</dbReference>
<accession>A0A8J1U7W7</accession>
<dbReference type="InterPro" id="IPR025110">
    <property type="entry name" value="AMP-bd_C"/>
</dbReference>
<dbReference type="SUPFAM" id="SSF56801">
    <property type="entry name" value="Acetyl-CoA synthetase-like"/>
    <property type="match status" value="1"/>
</dbReference>
<reference evidence="1" key="1">
    <citation type="submission" date="2022-03" db="EMBL/GenBank/DDBJ databases">
        <authorList>
            <person name="Martin C."/>
        </authorList>
    </citation>
    <scope>NUCLEOTIDE SEQUENCE</scope>
</reference>
<dbReference type="InterPro" id="IPR042099">
    <property type="entry name" value="ANL_N_sf"/>
</dbReference>
<organism evidence="1 2">
    <name type="scientific">Owenia fusiformis</name>
    <name type="common">Polychaete worm</name>
    <dbReference type="NCBI Taxonomy" id="6347"/>
    <lineage>
        <taxon>Eukaryota</taxon>
        <taxon>Metazoa</taxon>
        <taxon>Spiralia</taxon>
        <taxon>Lophotrochozoa</taxon>
        <taxon>Annelida</taxon>
        <taxon>Polychaeta</taxon>
        <taxon>Sedentaria</taxon>
        <taxon>Canalipalpata</taxon>
        <taxon>Sabellida</taxon>
        <taxon>Oweniida</taxon>
        <taxon>Oweniidae</taxon>
        <taxon>Owenia</taxon>
    </lineage>
</organism>
<dbReference type="Proteomes" id="UP000749559">
    <property type="component" value="Unassembled WGS sequence"/>
</dbReference>
<dbReference type="PANTHER" id="PTHR42814">
    <property type="entry name" value="AMP-BINDING DOMAIN-CONTAINING PROTEIN"/>
    <property type="match status" value="1"/>
</dbReference>
<proteinExistence type="predicted"/>
<sequence>MDFQNAAVQNKNSTIGKDITPISKPLTTSYLKTEFSIEPTNETIFDRFKRCVKSSPDKEALVIADVDPAKRQAVTFKDCDDLSDNLAARLIKEGVGIKDAVAVLIPNCTEFIVSWMALLKCHVYPAFVSFNMTNGDDLKYVLNELKAVGIILHTGVADEYYGIIKSVFGKFLNSKHDPDIPNLKFLIALGSRPFDGAIPYDDMIRRTTELGREALQKRVATVTADSPCVILQTSGSSGRPKLVVHRHFSSNGFLFVAARYHLSKNDRYFCDRPLTWAGGFTGIIVACIVGTTAVTIDTTISVAKRDVNSILKIISREKCTKGLMMPYMLYDMLELPSVEKYNLEAFTKFLTAGQRIPRVLVEKIFKNLPKASMVVAYGSTEMWWVSSQFHDATPDIVEDQMETIGYPFPGFEVKITDENDQVVPIGTPGNIKTKSQQMFIGYFNDEKKTNEKIKDGWFNMEDFGYITEKGYLVFTSKKCDMIKRGTVLIAPGSIENVILDHPVVSKVIVVGVPDPRLYEELCACVVLHPGESRTERDIIDYCNERFTEQTLDGLSLTPKFVIIMDDFPKLPNGKPDKISLKMMAAEKCGI</sequence>
<dbReference type="InterPro" id="IPR020845">
    <property type="entry name" value="AMP-binding_CS"/>
</dbReference>
<dbReference type="CDD" id="cd04433">
    <property type="entry name" value="AFD_class_I"/>
    <property type="match status" value="1"/>
</dbReference>
<dbReference type="Pfam" id="PF00501">
    <property type="entry name" value="AMP-binding"/>
    <property type="match status" value="1"/>
</dbReference>
<keyword evidence="2" id="KW-1185">Reference proteome</keyword>
<dbReference type="Gene3D" id="3.30.300.30">
    <property type="match status" value="1"/>
</dbReference>
<evidence type="ECO:0000313" key="2">
    <source>
        <dbReference type="Proteomes" id="UP000749559"/>
    </source>
</evidence>
<comment type="caution">
    <text evidence="1">The sequence shown here is derived from an EMBL/GenBank/DDBJ whole genome shotgun (WGS) entry which is preliminary data.</text>
</comment>